<proteinExistence type="predicted"/>
<dbReference type="AlphaFoldDB" id="F6D7X6"/>
<gene>
    <name evidence="1" type="ordered locus">MSWAN_1485</name>
</gene>
<dbReference type="STRING" id="868131.MSWAN_1485"/>
<dbReference type="Proteomes" id="UP000009231">
    <property type="component" value="Chromosome"/>
</dbReference>
<dbReference type="OrthoDB" id="68354at2157"/>
<evidence type="ECO:0000313" key="2">
    <source>
        <dbReference type="Proteomes" id="UP000009231"/>
    </source>
</evidence>
<name>F6D7X6_METPW</name>
<sequence>MERDPQTIVLTGLVESIWDTLGEGWRAIWRQVGEDFYESMQEGGRDLSTPEACLNSVKEYFIKYGTLSDLTYELEDGEAIVKVEGCAFMPTVNYMDAHKIPEEYSCPYFNSCMVALEHATGNMYSWTRDKDEAGNCHAHIKRI</sequence>
<dbReference type="KEGG" id="mew:MSWAN_1485"/>
<evidence type="ECO:0008006" key="3">
    <source>
        <dbReference type="Google" id="ProtNLM"/>
    </source>
</evidence>
<protein>
    <recommendedName>
        <fullName evidence="3">L-2-amino-thiazoline-4-carboxylic acid hydrolase</fullName>
    </recommendedName>
</protein>
<reference evidence="1 2" key="1">
    <citation type="journal article" date="2014" name="Int. J. Syst. Evol. Microbiol.">
        <title>Methanobacterium paludis sp. nov. and a novel strain of Methanobacterium lacus isolated from northern peatlands.</title>
        <authorList>
            <person name="Cadillo-Quiroz H."/>
            <person name="Brauer S.L."/>
            <person name="Goodson N."/>
            <person name="Yavitt J.B."/>
            <person name="Zinder S.H."/>
        </authorList>
    </citation>
    <scope>NUCLEOTIDE SEQUENCE [LARGE SCALE GENOMIC DNA]</scope>
    <source>
        <strain evidence="2">DSM 25820 / JCM 18151 / SWAN1</strain>
    </source>
</reference>
<accession>F6D7X6</accession>
<dbReference type="HOGENOM" id="CLU_1801722_0_0_2"/>
<keyword evidence="2" id="KW-1185">Reference proteome</keyword>
<organism evidence="1 2">
    <name type="scientific">Methanobacterium paludis (strain DSM 25820 / JCM 18151 / SWAN1)</name>
    <dbReference type="NCBI Taxonomy" id="868131"/>
    <lineage>
        <taxon>Archaea</taxon>
        <taxon>Methanobacteriati</taxon>
        <taxon>Methanobacteriota</taxon>
        <taxon>Methanomada group</taxon>
        <taxon>Methanobacteria</taxon>
        <taxon>Methanobacteriales</taxon>
        <taxon>Methanobacteriaceae</taxon>
        <taxon>Methanobacterium</taxon>
    </lineage>
</organism>
<dbReference type="EMBL" id="CP002772">
    <property type="protein sequence ID" value="AEG18499.1"/>
    <property type="molecule type" value="Genomic_DNA"/>
</dbReference>
<evidence type="ECO:0000313" key="1">
    <source>
        <dbReference type="EMBL" id="AEG18499.1"/>
    </source>
</evidence>
<dbReference type="eggNOG" id="arCOG08262">
    <property type="taxonomic scope" value="Archaea"/>
</dbReference>